<dbReference type="EMBL" id="NCKU01004334">
    <property type="protein sequence ID" value="RWS06112.1"/>
    <property type="molecule type" value="Genomic_DNA"/>
</dbReference>
<comment type="caution">
    <text evidence="5">The sequence shown here is derived from an EMBL/GenBank/DDBJ whole genome shotgun (WGS) entry which is preliminary data.</text>
</comment>
<dbReference type="PANTHER" id="PTHR12474">
    <property type="entry name" value="P53 REGULATED PA26 NUCLEAR PROTEIN SESTRIN"/>
    <property type="match status" value="1"/>
</dbReference>
<dbReference type="SUPFAM" id="SSF69118">
    <property type="entry name" value="AhpD-like"/>
    <property type="match status" value="1"/>
</dbReference>
<evidence type="ECO:0000256" key="2">
    <source>
        <dbReference type="ARBA" id="ARBA00008350"/>
    </source>
</evidence>
<dbReference type="AlphaFoldDB" id="A0A443QSW7"/>
<sequence>MLLPQTPQAKDSAEMGQIDDNSAAARHRCSYLVNMEKQEFLMSGGNKEWLKGFKFIPKKLQNLNTINKLLSHQPWLLNKGHIENLTKGNDSWSLSEVVHAIVILSHFHALSSFVFGCGINDADFDDHKFSSNGHNCEKPVDGSSQTPPSPPPPESAEVRVEELMHRMRTISEHRINDDGSKEDLVKEFESVEIVNVDLGNGFTEDDKNKVDFLKFVEDSDFCYVDFARRKECSAIPTFRIQDYSWDDHGFSLVNRLYSDIGNLLDAKFKTTYDLTYNTMGRKTNVDTKLFRRALWVYIQSLYGIRHDDYDYREVNLLVPRDLKGYIKTVCCFPHRVPKSGCDDVMPGFRRSEKVSQPSSSTASYFTRSSFQIHVNLMISEARMQAELLYALRSVMNYMK</sequence>
<accession>A0A443QSW7</accession>
<comment type="subcellular location">
    <subcellularLocation>
        <location evidence="1">Cytoplasm</location>
    </subcellularLocation>
</comment>
<organism evidence="5 6">
    <name type="scientific">Dinothrombium tinctorium</name>
    <dbReference type="NCBI Taxonomy" id="1965070"/>
    <lineage>
        <taxon>Eukaryota</taxon>
        <taxon>Metazoa</taxon>
        <taxon>Ecdysozoa</taxon>
        <taxon>Arthropoda</taxon>
        <taxon>Chelicerata</taxon>
        <taxon>Arachnida</taxon>
        <taxon>Acari</taxon>
        <taxon>Acariformes</taxon>
        <taxon>Trombidiformes</taxon>
        <taxon>Prostigmata</taxon>
        <taxon>Anystina</taxon>
        <taxon>Parasitengona</taxon>
        <taxon>Trombidioidea</taxon>
        <taxon>Trombidiidae</taxon>
        <taxon>Dinothrombium</taxon>
    </lineage>
</organism>
<dbReference type="GO" id="GO:0016684">
    <property type="term" value="F:oxidoreductase activity, acting on peroxide as acceptor"/>
    <property type="evidence" value="ECO:0007669"/>
    <property type="project" value="TreeGrafter"/>
</dbReference>
<dbReference type="STRING" id="1965070.A0A443QSW7"/>
<evidence type="ECO:0000256" key="4">
    <source>
        <dbReference type="SAM" id="MobiDB-lite"/>
    </source>
</evidence>
<dbReference type="Pfam" id="PF04636">
    <property type="entry name" value="PA26"/>
    <property type="match status" value="2"/>
</dbReference>
<reference evidence="5 6" key="1">
    <citation type="journal article" date="2018" name="Gigascience">
        <title>Genomes of trombidid mites reveal novel predicted allergens and laterally-transferred genes associated with secondary metabolism.</title>
        <authorList>
            <person name="Dong X."/>
            <person name="Chaisiri K."/>
            <person name="Xia D."/>
            <person name="Armstrong S.D."/>
            <person name="Fang Y."/>
            <person name="Donnelly M.J."/>
            <person name="Kadowaki T."/>
            <person name="McGarry J.W."/>
            <person name="Darby A.C."/>
            <person name="Makepeace B.L."/>
        </authorList>
    </citation>
    <scope>NUCLEOTIDE SEQUENCE [LARGE SCALE GENOMIC DNA]</scope>
    <source>
        <strain evidence="5">UoL-WK</strain>
    </source>
</reference>
<dbReference type="GO" id="GO:1901031">
    <property type="term" value="P:regulation of response to reactive oxygen species"/>
    <property type="evidence" value="ECO:0007669"/>
    <property type="project" value="InterPro"/>
</dbReference>
<name>A0A443QSW7_9ACAR</name>
<evidence type="ECO:0000256" key="3">
    <source>
        <dbReference type="ARBA" id="ARBA00022490"/>
    </source>
</evidence>
<dbReference type="GO" id="GO:0005737">
    <property type="term" value="C:cytoplasm"/>
    <property type="evidence" value="ECO:0007669"/>
    <property type="project" value="UniProtKB-SubCell"/>
</dbReference>
<dbReference type="InterPro" id="IPR006730">
    <property type="entry name" value="Sestrin"/>
</dbReference>
<dbReference type="Proteomes" id="UP000285301">
    <property type="component" value="Unassembled WGS sequence"/>
</dbReference>
<proteinExistence type="inferred from homology"/>
<dbReference type="GO" id="GO:1990253">
    <property type="term" value="P:cellular response to leucine starvation"/>
    <property type="evidence" value="ECO:0007669"/>
    <property type="project" value="TreeGrafter"/>
</dbReference>
<dbReference type="GO" id="GO:0071233">
    <property type="term" value="P:cellular response to L-leucine"/>
    <property type="evidence" value="ECO:0007669"/>
    <property type="project" value="TreeGrafter"/>
</dbReference>
<evidence type="ECO:0000313" key="5">
    <source>
        <dbReference type="EMBL" id="RWS06112.1"/>
    </source>
</evidence>
<evidence type="ECO:0000313" key="6">
    <source>
        <dbReference type="Proteomes" id="UP000285301"/>
    </source>
</evidence>
<dbReference type="InterPro" id="IPR029032">
    <property type="entry name" value="AhpD-like"/>
</dbReference>
<keyword evidence="3" id="KW-0963">Cytoplasm</keyword>
<dbReference type="OrthoDB" id="337464at2759"/>
<keyword evidence="6" id="KW-1185">Reference proteome</keyword>
<protein>
    <submittedName>
        <fullName evidence="5">Sestrin-like protein</fullName>
    </submittedName>
</protein>
<feature type="region of interest" description="Disordered" evidence="4">
    <location>
        <begin position="135"/>
        <end position="155"/>
    </location>
</feature>
<dbReference type="GO" id="GO:0016239">
    <property type="term" value="P:positive regulation of macroautophagy"/>
    <property type="evidence" value="ECO:0007669"/>
    <property type="project" value="TreeGrafter"/>
</dbReference>
<dbReference type="GO" id="GO:0070728">
    <property type="term" value="F:L-leucine binding"/>
    <property type="evidence" value="ECO:0007669"/>
    <property type="project" value="TreeGrafter"/>
</dbReference>
<evidence type="ECO:0000256" key="1">
    <source>
        <dbReference type="ARBA" id="ARBA00004496"/>
    </source>
</evidence>
<dbReference type="GO" id="GO:1904262">
    <property type="term" value="P:negative regulation of TORC1 signaling"/>
    <property type="evidence" value="ECO:0007669"/>
    <property type="project" value="TreeGrafter"/>
</dbReference>
<comment type="similarity">
    <text evidence="2">Belongs to the sestrin family.</text>
</comment>
<dbReference type="PANTHER" id="PTHR12474:SF0">
    <property type="entry name" value="SESTRIN HOMOLOG"/>
    <property type="match status" value="1"/>
</dbReference>
<dbReference type="GO" id="GO:0005634">
    <property type="term" value="C:nucleus"/>
    <property type="evidence" value="ECO:0007669"/>
    <property type="project" value="InterPro"/>
</dbReference>
<gene>
    <name evidence="5" type="ORF">B4U79_11176</name>
</gene>